<accession>A0AAV6HVE8</accession>
<dbReference type="Proteomes" id="UP000823749">
    <property type="component" value="Chromosome 13"/>
</dbReference>
<evidence type="ECO:0000259" key="1">
    <source>
        <dbReference type="Pfam" id="PF10536"/>
    </source>
</evidence>
<dbReference type="InterPro" id="IPR044824">
    <property type="entry name" value="MAIN-like"/>
</dbReference>
<comment type="caution">
    <text evidence="2">The sequence shown here is derived from an EMBL/GenBank/DDBJ whole genome shotgun (WGS) entry which is preliminary data.</text>
</comment>
<dbReference type="Pfam" id="PF10536">
    <property type="entry name" value="PMD"/>
    <property type="match status" value="1"/>
</dbReference>
<organism evidence="2 3">
    <name type="scientific">Rhododendron griersonianum</name>
    <dbReference type="NCBI Taxonomy" id="479676"/>
    <lineage>
        <taxon>Eukaryota</taxon>
        <taxon>Viridiplantae</taxon>
        <taxon>Streptophyta</taxon>
        <taxon>Embryophyta</taxon>
        <taxon>Tracheophyta</taxon>
        <taxon>Spermatophyta</taxon>
        <taxon>Magnoliopsida</taxon>
        <taxon>eudicotyledons</taxon>
        <taxon>Gunneridae</taxon>
        <taxon>Pentapetalae</taxon>
        <taxon>asterids</taxon>
        <taxon>Ericales</taxon>
        <taxon>Ericaceae</taxon>
        <taxon>Ericoideae</taxon>
        <taxon>Rhodoreae</taxon>
        <taxon>Rhododendron</taxon>
    </lineage>
</organism>
<dbReference type="EMBL" id="JACTNZ010000013">
    <property type="protein sequence ID" value="KAG5516086.1"/>
    <property type="molecule type" value="Genomic_DNA"/>
</dbReference>
<dbReference type="PANTHER" id="PTHR46033">
    <property type="entry name" value="PROTEIN MAIN-LIKE 2"/>
    <property type="match status" value="1"/>
</dbReference>
<proteinExistence type="predicted"/>
<sequence length="363" mass="41450">MSSFRAKQPAKSQTTFSDEIKSIIKSEKPAINSEILIDCSQPRSPTVKIGLGPAFNGNFLESLYPFYPLAEEALPFTYITTDWTAYPRDIPNRLWHRPDKQYVQWVNCVAAAKEGMWKEVGIYEALMLSRHLIDMDKALFMAAALFWSVSSNSFHFRVGMMGITIQDVSFLTGLRPHGVRADCFVSQKTPSFTYPESTQLAYSNFLKCFAGEEGEEVTEEEHVALLIYWLNKCIFCVSSNRITKEFTDIAKALASGQKLALAPLVLAHLYRGKQELLTNKFVFAPGPLWIITLWFWSYFPTLAPKMNKKPAHACYGRHYVGQELQQHDFDSCFTYFYRELTTLGKGYTPFERDTVPLWLKSPA</sequence>
<name>A0AAV6HVE8_9ERIC</name>
<protein>
    <recommendedName>
        <fullName evidence="1">Aminotransferase-like plant mobile domain-containing protein</fullName>
    </recommendedName>
</protein>
<evidence type="ECO:0000313" key="3">
    <source>
        <dbReference type="Proteomes" id="UP000823749"/>
    </source>
</evidence>
<dbReference type="InterPro" id="IPR019557">
    <property type="entry name" value="AminoTfrase-like_pln_mobile"/>
</dbReference>
<dbReference type="GO" id="GO:0010073">
    <property type="term" value="P:meristem maintenance"/>
    <property type="evidence" value="ECO:0007669"/>
    <property type="project" value="InterPro"/>
</dbReference>
<dbReference type="AlphaFoldDB" id="A0AAV6HVE8"/>
<gene>
    <name evidence="2" type="ORF">RHGRI_036958</name>
</gene>
<keyword evidence="3" id="KW-1185">Reference proteome</keyword>
<dbReference type="PANTHER" id="PTHR46033:SF56">
    <property type="entry name" value="OO_BA0013J05-OO_BA0033A15.20 PROTEIN"/>
    <property type="match status" value="1"/>
</dbReference>
<feature type="domain" description="Aminotransferase-like plant mobile" evidence="1">
    <location>
        <begin position="121"/>
        <end position="312"/>
    </location>
</feature>
<evidence type="ECO:0000313" key="2">
    <source>
        <dbReference type="EMBL" id="KAG5516086.1"/>
    </source>
</evidence>
<reference evidence="2 3" key="1">
    <citation type="submission" date="2020-08" db="EMBL/GenBank/DDBJ databases">
        <title>Plant Genome Project.</title>
        <authorList>
            <person name="Zhang R.-G."/>
        </authorList>
    </citation>
    <scope>NUCLEOTIDE SEQUENCE [LARGE SCALE GENOMIC DNA]</scope>
    <source>
        <strain evidence="2">WSP0</strain>
        <tissue evidence="2">Leaf</tissue>
    </source>
</reference>